<dbReference type="EMBL" id="ML145336">
    <property type="protein sequence ID" value="TBU51350.1"/>
    <property type="molecule type" value="Genomic_DNA"/>
</dbReference>
<evidence type="ECO:0000313" key="1">
    <source>
        <dbReference type="EMBL" id="TBU51350.1"/>
    </source>
</evidence>
<reference evidence="1 2" key="1">
    <citation type="submission" date="2019-01" db="EMBL/GenBank/DDBJ databases">
        <title>Draft genome sequences of three monokaryotic isolates of the white-rot basidiomycete fungus Dichomitus squalens.</title>
        <authorList>
            <consortium name="DOE Joint Genome Institute"/>
            <person name="Lopez S.C."/>
            <person name="Andreopoulos B."/>
            <person name="Pangilinan J."/>
            <person name="Lipzen A."/>
            <person name="Riley R."/>
            <person name="Ahrendt S."/>
            <person name="Ng V."/>
            <person name="Barry K."/>
            <person name="Daum C."/>
            <person name="Grigoriev I.V."/>
            <person name="Hilden K.S."/>
            <person name="Makela M.R."/>
            <person name="de Vries R.P."/>
        </authorList>
    </citation>
    <scope>NUCLEOTIDE SEQUENCE [LARGE SCALE GENOMIC DNA]</scope>
    <source>
        <strain evidence="1 2">CBS 464.89</strain>
    </source>
</reference>
<keyword evidence="2" id="KW-1185">Reference proteome</keyword>
<proteinExistence type="predicted"/>
<organism evidence="1 2">
    <name type="scientific">Dichomitus squalens</name>
    <dbReference type="NCBI Taxonomy" id="114155"/>
    <lineage>
        <taxon>Eukaryota</taxon>
        <taxon>Fungi</taxon>
        <taxon>Dikarya</taxon>
        <taxon>Basidiomycota</taxon>
        <taxon>Agaricomycotina</taxon>
        <taxon>Agaricomycetes</taxon>
        <taxon>Polyporales</taxon>
        <taxon>Polyporaceae</taxon>
        <taxon>Dichomitus</taxon>
    </lineage>
</organism>
<evidence type="ECO:0000313" key="2">
    <source>
        <dbReference type="Proteomes" id="UP000292082"/>
    </source>
</evidence>
<name>A0A4Q9P9L3_9APHY</name>
<sequence length="180" mass="20801">MPLLAHLSPNTRILVQAFGPSRDPKPFIPRRQFTGLAGPICRDVAERWLIKPFGVDRSTTFYLHSFVCFADQLGYHEDSLRLAVLVDPIDITCFQGKRYYYIAGWVLDMDIVVPFDEELDADRRSLEGPTVPMPTEPTVRAANFWIPERNFISWANPIELNILSLCPLRMAKWCIEKRYK</sequence>
<accession>A0A4Q9P9L3</accession>
<gene>
    <name evidence="1" type="ORF">BD310DRAFT_982687</name>
</gene>
<dbReference type="AlphaFoldDB" id="A0A4Q9P9L3"/>
<protein>
    <submittedName>
        <fullName evidence="1">Uncharacterized protein</fullName>
    </submittedName>
</protein>
<dbReference type="Proteomes" id="UP000292082">
    <property type="component" value="Unassembled WGS sequence"/>
</dbReference>